<accession>A0AAD6S1Q5</accession>
<reference evidence="1" key="1">
    <citation type="submission" date="2023-03" db="EMBL/GenBank/DDBJ databases">
        <title>Massive genome expansion in bonnet fungi (Mycena s.s.) driven by repeated elements and novel gene families across ecological guilds.</title>
        <authorList>
            <consortium name="Lawrence Berkeley National Laboratory"/>
            <person name="Harder C.B."/>
            <person name="Miyauchi S."/>
            <person name="Viragh M."/>
            <person name="Kuo A."/>
            <person name="Thoen E."/>
            <person name="Andreopoulos B."/>
            <person name="Lu D."/>
            <person name="Skrede I."/>
            <person name="Drula E."/>
            <person name="Henrissat B."/>
            <person name="Morin E."/>
            <person name="Kohler A."/>
            <person name="Barry K."/>
            <person name="LaButti K."/>
            <person name="Morin E."/>
            <person name="Salamov A."/>
            <person name="Lipzen A."/>
            <person name="Mereny Z."/>
            <person name="Hegedus B."/>
            <person name="Baldrian P."/>
            <person name="Stursova M."/>
            <person name="Weitz H."/>
            <person name="Taylor A."/>
            <person name="Grigoriev I.V."/>
            <person name="Nagy L.G."/>
            <person name="Martin F."/>
            <person name="Kauserud H."/>
        </authorList>
    </citation>
    <scope>NUCLEOTIDE SEQUENCE</scope>
    <source>
        <strain evidence="1">CBHHK200</strain>
    </source>
</reference>
<dbReference type="EMBL" id="JARJCM010000299">
    <property type="protein sequence ID" value="KAJ7019305.1"/>
    <property type="molecule type" value="Genomic_DNA"/>
</dbReference>
<feature type="non-terminal residue" evidence="1">
    <location>
        <position position="246"/>
    </location>
</feature>
<gene>
    <name evidence="1" type="ORF">C8F04DRAFT_1404377</name>
</gene>
<evidence type="ECO:0000313" key="2">
    <source>
        <dbReference type="Proteomes" id="UP001218188"/>
    </source>
</evidence>
<sequence>MPSAGSWRLEREESLTARMDEMGRAPSATGSALTACAHSGRRQAGGAGVYAEGGAEHAPQRLPRAWAWVALGYACGRALRSKNVDVGAHLIARVHGSSAPFHPHRAPSRPTPPLLALNASKNSGTRFGCSGAFPSHLHTFSADAAEQAPVRVRERRVLRGMELFPPSLPRVPAPVPAPSCVGTAILGRNTHLGLAPFFAYAHDGRVLHLYVDRGWRLFSIYGAAETGDRGWGSGPVVHARGGHVHT</sequence>
<proteinExistence type="predicted"/>
<comment type="caution">
    <text evidence="1">The sequence shown here is derived from an EMBL/GenBank/DDBJ whole genome shotgun (WGS) entry which is preliminary data.</text>
</comment>
<organism evidence="1 2">
    <name type="scientific">Mycena alexandri</name>
    <dbReference type="NCBI Taxonomy" id="1745969"/>
    <lineage>
        <taxon>Eukaryota</taxon>
        <taxon>Fungi</taxon>
        <taxon>Dikarya</taxon>
        <taxon>Basidiomycota</taxon>
        <taxon>Agaricomycotina</taxon>
        <taxon>Agaricomycetes</taxon>
        <taxon>Agaricomycetidae</taxon>
        <taxon>Agaricales</taxon>
        <taxon>Marasmiineae</taxon>
        <taxon>Mycenaceae</taxon>
        <taxon>Mycena</taxon>
    </lineage>
</organism>
<protein>
    <submittedName>
        <fullName evidence="1">Uncharacterized protein</fullName>
    </submittedName>
</protein>
<name>A0AAD6S1Q5_9AGAR</name>
<keyword evidence="2" id="KW-1185">Reference proteome</keyword>
<dbReference type="AlphaFoldDB" id="A0AAD6S1Q5"/>
<evidence type="ECO:0000313" key="1">
    <source>
        <dbReference type="EMBL" id="KAJ7019305.1"/>
    </source>
</evidence>
<dbReference type="Proteomes" id="UP001218188">
    <property type="component" value="Unassembled WGS sequence"/>
</dbReference>